<sequence>MNLATMQLANTMQQSMNTVNTTNASVNDQGVSFNERLNAATINDTNSVVPNQQKTFDDGNTSKKFQMNLGLGALLGNNQTKVETVDIDIKSLLNASNLKELGIDISDTELMTKQISLNQLAEVLEVDIDQLKKAFSELIAEEVTGDNLWDILAQLDMSAFKFIQNVTTSLEGKGPFTKEEISDVVKMLKFVELAAPKTDLTLQQEMQSSQVKNWMTTIASRVIETAQTQQDVKEMINNAPVNIKVAEVQAPTIGQKELSPNMKEQEIIGVVKPVVQQEISTTKSVTPELVGNAITKVIPQTTTITISLPQTTSTSQSENFVKQFEQIMNRSQLATNAQGQRLLIKLYPEHLGSVRIEFSQQNGIMSARILTSTATGKQMIESQLHQLKTGLVNQNIQLDRIDISQALSEPSRSEQRQQQFNQQSSMNQQNHSNQKENRQDDDGLTFEELLAELEV</sequence>
<dbReference type="EMBL" id="JBHUOR010000141">
    <property type="protein sequence ID" value="MFD2870589.1"/>
    <property type="molecule type" value="Genomic_DNA"/>
</dbReference>
<accession>A0ABW5Y6E0</accession>
<keyword evidence="3" id="KW-0282">Flagellum</keyword>
<dbReference type="InterPro" id="IPR038610">
    <property type="entry name" value="FliK-like_C_sf"/>
</dbReference>
<protein>
    <submittedName>
        <fullName evidence="3">Flagellar hook-length control protein FliK</fullName>
    </submittedName>
</protein>
<reference evidence="4" key="1">
    <citation type="journal article" date="2019" name="Int. J. Syst. Evol. Microbiol.">
        <title>The Global Catalogue of Microorganisms (GCM) 10K type strain sequencing project: providing services to taxonomists for standard genome sequencing and annotation.</title>
        <authorList>
            <consortium name="The Broad Institute Genomics Platform"/>
            <consortium name="The Broad Institute Genome Sequencing Center for Infectious Disease"/>
            <person name="Wu L."/>
            <person name="Ma J."/>
        </authorList>
    </citation>
    <scope>NUCLEOTIDE SEQUENCE [LARGE SCALE GENOMIC DNA]</scope>
    <source>
        <strain evidence="4">KCTC 33522</strain>
    </source>
</reference>
<dbReference type="InterPro" id="IPR021136">
    <property type="entry name" value="Flagellar_hook_control-like_C"/>
</dbReference>
<organism evidence="3 4">
    <name type="scientific">Kurthia populi</name>
    <dbReference type="NCBI Taxonomy" id="1562132"/>
    <lineage>
        <taxon>Bacteria</taxon>
        <taxon>Bacillati</taxon>
        <taxon>Bacillota</taxon>
        <taxon>Bacilli</taxon>
        <taxon>Bacillales</taxon>
        <taxon>Caryophanaceae</taxon>
        <taxon>Kurthia</taxon>
    </lineage>
</organism>
<feature type="compositionally biased region" description="Low complexity" evidence="1">
    <location>
        <begin position="416"/>
        <end position="432"/>
    </location>
</feature>
<keyword evidence="3" id="KW-0969">Cilium</keyword>
<dbReference type="Gene3D" id="3.30.750.140">
    <property type="match status" value="1"/>
</dbReference>
<evidence type="ECO:0000313" key="4">
    <source>
        <dbReference type="Proteomes" id="UP001597568"/>
    </source>
</evidence>
<comment type="caution">
    <text evidence="3">The sequence shown here is derived from an EMBL/GenBank/DDBJ whole genome shotgun (WGS) entry which is preliminary data.</text>
</comment>
<gene>
    <name evidence="3" type="ORF">ACFSY7_19005</name>
</gene>
<feature type="region of interest" description="Disordered" evidence="1">
    <location>
        <begin position="408"/>
        <end position="445"/>
    </location>
</feature>
<dbReference type="Pfam" id="PF02120">
    <property type="entry name" value="Flg_hook"/>
    <property type="match status" value="1"/>
</dbReference>
<name>A0ABW5Y6E0_9BACL</name>
<keyword evidence="4" id="KW-1185">Reference proteome</keyword>
<evidence type="ECO:0000259" key="2">
    <source>
        <dbReference type="Pfam" id="PF02120"/>
    </source>
</evidence>
<evidence type="ECO:0000313" key="3">
    <source>
        <dbReference type="EMBL" id="MFD2870589.1"/>
    </source>
</evidence>
<keyword evidence="3" id="KW-0966">Cell projection</keyword>
<dbReference type="RefSeq" id="WP_380149198.1">
    <property type="nucleotide sequence ID" value="NZ_JBHUOR010000141.1"/>
</dbReference>
<dbReference type="Proteomes" id="UP001597568">
    <property type="component" value="Unassembled WGS sequence"/>
</dbReference>
<proteinExistence type="predicted"/>
<dbReference type="CDD" id="cd17470">
    <property type="entry name" value="T3SS_Flik_C"/>
    <property type="match status" value="1"/>
</dbReference>
<evidence type="ECO:0000256" key="1">
    <source>
        <dbReference type="SAM" id="MobiDB-lite"/>
    </source>
</evidence>
<feature type="domain" description="Flagellar hook-length control protein-like C-terminal" evidence="2">
    <location>
        <begin position="332"/>
        <end position="406"/>
    </location>
</feature>